<feature type="domain" description="SGNH hydrolase-type esterase" evidence="1">
    <location>
        <begin position="233"/>
        <end position="421"/>
    </location>
</feature>
<dbReference type="RefSeq" id="WP_241038452.1">
    <property type="nucleotide sequence ID" value="NZ_BAAAJF010000012.1"/>
</dbReference>
<gene>
    <name evidence="2" type="ORF">MMF94_19485</name>
</gene>
<dbReference type="Gene3D" id="3.40.50.1110">
    <property type="entry name" value="SGNH hydrolase"/>
    <property type="match status" value="1"/>
</dbReference>
<accession>A0ABS9TH52</accession>
<organism evidence="2 3">
    <name type="scientific">Pseudonocardia alaniniphila</name>
    <dbReference type="NCBI Taxonomy" id="75291"/>
    <lineage>
        <taxon>Bacteria</taxon>
        <taxon>Bacillati</taxon>
        <taxon>Actinomycetota</taxon>
        <taxon>Actinomycetes</taxon>
        <taxon>Pseudonocardiales</taxon>
        <taxon>Pseudonocardiaceae</taxon>
        <taxon>Pseudonocardia</taxon>
    </lineage>
</organism>
<sequence>MWFGRRLLALRGPGPRWNRHAPSGLAIAVAVVLAVGLTVGTTGAGGAAADVRPLRPQDACSSPTWVTAWQTAAQPAPGNPGLAGTTLRMIVRPQVSGSEARIRLSNAYGAVPLTVGAVSAARSDGRAGLLPGSVEPVAFGGKTSVVIPPGAEVESDQVPLEVEAGDPLAVSMFLPAAPPVMTQHSVALQTSYISRKGDWTFGDASAFPTRILSWLVLTGVDVLAPRPVNAVVAMGDSITDGVGSAPDLDERWPDALSAGLATAGGTNVMSVLNAGIARNRLLNDDTVGGGDSPLTRFERDVEGATGATDVVLHIGTNDVAARRPAAEIIKGLQKFAERARNAGKRVYLTTITPSGAGAHGTASAVANRAAVNAWVRVHGREYADGVFDFAATVADPARPTRLAPEFDAGDGLHLSPAGYRALAESVDRDLLTGSPCLTPDRD</sequence>
<dbReference type="Pfam" id="PF13472">
    <property type="entry name" value="Lipase_GDSL_2"/>
    <property type="match status" value="1"/>
</dbReference>
<evidence type="ECO:0000259" key="1">
    <source>
        <dbReference type="Pfam" id="PF13472"/>
    </source>
</evidence>
<keyword evidence="3" id="KW-1185">Reference proteome</keyword>
<dbReference type="SUPFAM" id="SSF52266">
    <property type="entry name" value="SGNH hydrolase"/>
    <property type="match status" value="1"/>
</dbReference>
<comment type="caution">
    <text evidence="2">The sequence shown here is derived from an EMBL/GenBank/DDBJ whole genome shotgun (WGS) entry which is preliminary data.</text>
</comment>
<evidence type="ECO:0000313" key="3">
    <source>
        <dbReference type="Proteomes" id="UP001299970"/>
    </source>
</evidence>
<dbReference type="PANTHER" id="PTHR43784">
    <property type="entry name" value="GDSL-LIKE LIPASE/ACYLHYDROLASE, PUTATIVE (AFU_ORTHOLOGUE AFUA_2G00820)-RELATED"/>
    <property type="match status" value="1"/>
</dbReference>
<dbReference type="InterPro" id="IPR053140">
    <property type="entry name" value="GDSL_Rv0518-like"/>
</dbReference>
<proteinExistence type="predicted"/>
<reference evidence="2 3" key="1">
    <citation type="submission" date="2022-03" db="EMBL/GenBank/DDBJ databases">
        <title>Pseudonocardia alaer sp. nov., a novel actinomycete isolated from reed forest soil.</title>
        <authorList>
            <person name="Wang L."/>
        </authorList>
    </citation>
    <scope>NUCLEOTIDE SEQUENCE [LARGE SCALE GENOMIC DNA]</scope>
    <source>
        <strain evidence="2 3">Y-16303</strain>
    </source>
</reference>
<dbReference type="InterPro" id="IPR013830">
    <property type="entry name" value="SGNH_hydro"/>
</dbReference>
<dbReference type="Proteomes" id="UP001299970">
    <property type="component" value="Unassembled WGS sequence"/>
</dbReference>
<dbReference type="EMBL" id="JAKXMK010000016">
    <property type="protein sequence ID" value="MCH6167877.1"/>
    <property type="molecule type" value="Genomic_DNA"/>
</dbReference>
<dbReference type="InterPro" id="IPR036514">
    <property type="entry name" value="SGNH_hydro_sf"/>
</dbReference>
<protein>
    <submittedName>
        <fullName evidence="2">GDSL-type esterase/lipase family protein</fullName>
    </submittedName>
</protein>
<dbReference type="PANTHER" id="PTHR43784:SF2">
    <property type="entry name" value="GDSL-LIKE LIPASE_ACYLHYDROLASE, PUTATIVE (AFU_ORTHOLOGUE AFUA_2G00820)-RELATED"/>
    <property type="match status" value="1"/>
</dbReference>
<evidence type="ECO:0000313" key="2">
    <source>
        <dbReference type="EMBL" id="MCH6167877.1"/>
    </source>
</evidence>
<name>A0ABS9TH52_9PSEU</name>